<dbReference type="Gene3D" id="3.40.50.12440">
    <property type="match status" value="2"/>
</dbReference>
<evidence type="ECO:0000313" key="8">
    <source>
        <dbReference type="EMBL" id="QAR32110.1"/>
    </source>
</evidence>
<dbReference type="PROSITE" id="PS51669">
    <property type="entry name" value="4FE4S_MOW_BIS_MGD"/>
    <property type="match status" value="1"/>
</dbReference>
<evidence type="ECO:0000256" key="1">
    <source>
        <dbReference type="ARBA" id="ARBA00010312"/>
    </source>
</evidence>
<evidence type="ECO:0000256" key="6">
    <source>
        <dbReference type="ARBA" id="ARBA00023014"/>
    </source>
</evidence>
<keyword evidence="6" id="KW-0411">Iron-sulfur</keyword>
<dbReference type="InterPro" id="IPR006657">
    <property type="entry name" value="MoPterin_dinucl-bd_dom"/>
</dbReference>
<keyword evidence="9" id="KW-1185">Reference proteome</keyword>
<dbReference type="Pfam" id="PF01568">
    <property type="entry name" value="Molydop_binding"/>
    <property type="match status" value="1"/>
</dbReference>
<dbReference type="Gene3D" id="3.40.228.10">
    <property type="entry name" value="Dimethylsulfoxide Reductase, domain 2"/>
    <property type="match status" value="1"/>
</dbReference>
<accession>A0A410JV72</accession>
<dbReference type="GO" id="GO:0051536">
    <property type="term" value="F:iron-sulfur cluster binding"/>
    <property type="evidence" value="ECO:0007669"/>
    <property type="project" value="UniProtKB-KW"/>
</dbReference>
<keyword evidence="3" id="KW-0732">Signal</keyword>
<dbReference type="SUPFAM" id="SSF53706">
    <property type="entry name" value="Formate dehydrogenase/DMSO reductase, domains 1-3"/>
    <property type="match status" value="1"/>
</dbReference>
<dbReference type="InterPro" id="IPR009010">
    <property type="entry name" value="Asp_de-COase-like_dom_sf"/>
</dbReference>
<dbReference type="InterPro" id="IPR050612">
    <property type="entry name" value="Prok_Mopterin_Oxidored"/>
</dbReference>
<comment type="similarity">
    <text evidence="1">Belongs to the prokaryotic molybdopterin-containing oxidoreductase family.</text>
</comment>
<name>A0A410JV72_9BACT</name>
<reference evidence="8 9" key="1">
    <citation type="submission" date="2019-01" db="EMBL/GenBank/DDBJ databases">
        <title>Geovibrio thiophilus DSM 11263, complete genome.</title>
        <authorList>
            <person name="Spring S."/>
            <person name="Bunk B."/>
            <person name="Sproer C."/>
        </authorList>
    </citation>
    <scope>NUCLEOTIDE SEQUENCE [LARGE SCALE GENOMIC DNA]</scope>
    <source>
        <strain evidence="8 9">DSM 11263</strain>
    </source>
</reference>
<dbReference type="KEGG" id="gtl:EP073_01440"/>
<organism evidence="8 9">
    <name type="scientific">Geovibrio thiophilus</name>
    <dbReference type="NCBI Taxonomy" id="139438"/>
    <lineage>
        <taxon>Bacteria</taxon>
        <taxon>Pseudomonadati</taxon>
        <taxon>Deferribacterota</taxon>
        <taxon>Deferribacteres</taxon>
        <taxon>Deferribacterales</taxon>
        <taxon>Geovibrionaceae</taxon>
        <taxon>Geovibrio</taxon>
    </lineage>
</organism>
<evidence type="ECO:0000256" key="3">
    <source>
        <dbReference type="ARBA" id="ARBA00022729"/>
    </source>
</evidence>
<dbReference type="InterPro" id="IPR019546">
    <property type="entry name" value="TAT_signal_bac_arc"/>
</dbReference>
<dbReference type="PANTHER" id="PTHR43742:SF3">
    <property type="entry name" value="DIMETHYL SULFOXIDE REDUCTASE DMSA"/>
    <property type="match status" value="1"/>
</dbReference>
<dbReference type="OrthoDB" id="9810782at2"/>
<dbReference type="Pfam" id="PF00384">
    <property type="entry name" value="Molybdopterin"/>
    <property type="match status" value="1"/>
</dbReference>
<dbReference type="InterPro" id="IPR006656">
    <property type="entry name" value="Mopterin_OxRdtase"/>
</dbReference>
<gene>
    <name evidence="8" type="ORF">EP073_01440</name>
</gene>
<evidence type="ECO:0000256" key="2">
    <source>
        <dbReference type="ARBA" id="ARBA00022723"/>
    </source>
</evidence>
<dbReference type="SUPFAM" id="SSF50692">
    <property type="entry name" value="ADC-like"/>
    <property type="match status" value="1"/>
</dbReference>
<dbReference type="GO" id="GO:0016491">
    <property type="term" value="F:oxidoreductase activity"/>
    <property type="evidence" value="ECO:0007669"/>
    <property type="project" value="UniProtKB-KW"/>
</dbReference>
<dbReference type="PANTHER" id="PTHR43742">
    <property type="entry name" value="TRIMETHYLAMINE-N-OXIDE REDUCTASE"/>
    <property type="match status" value="1"/>
</dbReference>
<feature type="domain" description="4Fe-4S Mo/W bis-MGD-type" evidence="7">
    <location>
        <begin position="57"/>
        <end position="121"/>
    </location>
</feature>
<proteinExistence type="inferred from homology"/>
<evidence type="ECO:0000313" key="9">
    <source>
        <dbReference type="Proteomes" id="UP000287502"/>
    </source>
</evidence>
<sequence length="958" mass="105619">MSLKDKLNQVTRRDFLKGVSAVGATAAVYGCGGSGDGGKTYMEEDEENRLTPPAITETTIMGGTPHNCGGRCVSKYYVKDGVVKRITTDEREDKSISEGDNPQYRSCVRCHSRKQWFYRNDRILYPLKQTGERGDVNGFVRISWEQAFTEISAKMQNVIGRYGAKGIHSIYSSGDQTGWARNSLHRLLNILGGYTYYYTDYSFPALEHVAPFVEGKSNYLPSGNSYQDALRSDRVVMWGFNPSEMIQACNASYYLTQIKERGVPFTFVDTRVSKTSALLADEYISIMPCTDAALIMAMLYHLLKNHLTSLDVPFITTYMYGFFDTGNTFVTGRAANAAYTVPDGGSLSAFIMGDDTYLVDQGFNSGLSIYPDSIGYNVNTDDDLYGKAVRIWGQDAKTPEWAEKITGVPAAKIREFAEMYLNERVNTFIGGGYQRHTESEQAIWLHRVLSVVTKNFGAEGRGSGYPVSNTSVSAPSQLLSNSNSVVLTDLYDPSKVTSLDYVPTAQRYNMPVFVIPDAVDNAGTGKSRWNDGQVKAIHEGFGKIIFAPGGNIMVNQSGDVNYNWEIFSDRTKCEMIVTLDHFMTASASISDYILPATMQGEKPGALTSTEGVLRVNKVHDIPGEVMDEYSIMAGIAEKLGVQAQFLDGYPAGQEGMEARLQAGWEAANLTTKYGMTYDEWVEQGIATLHGTYDASSYKITHLAFRNDPVASPLNSASGKFEAFCGNMVEDYEARHHDNIDTSTTDSGGAATLYNLGEIYTAGTGSSTGRRYLYPIPMYIPAVEGKHAVDITNATDEMCHDDPLGLKAKGYTYTLHTWHMMYRSHSTLNNIAYLNECYKQDADGNAAFLDPERDWTEGVWDDGVYESIWMSPSDAVSIGVQTGDRVLISNDRGKMYASVIVTNRVRPTIIHIGQGAWFKKNSSGIDVGGCANTVVTARPSRICKGMTSANDTRVKIEKA</sequence>
<evidence type="ECO:0000259" key="7">
    <source>
        <dbReference type="PROSITE" id="PS51669"/>
    </source>
</evidence>
<dbReference type="GO" id="GO:0030288">
    <property type="term" value="C:outer membrane-bounded periplasmic space"/>
    <property type="evidence" value="ECO:0007669"/>
    <property type="project" value="TreeGrafter"/>
</dbReference>
<evidence type="ECO:0000256" key="5">
    <source>
        <dbReference type="ARBA" id="ARBA00023004"/>
    </source>
</evidence>
<dbReference type="PROSITE" id="PS51257">
    <property type="entry name" value="PROKAR_LIPOPROTEIN"/>
    <property type="match status" value="1"/>
</dbReference>
<dbReference type="Proteomes" id="UP000287502">
    <property type="component" value="Chromosome"/>
</dbReference>
<dbReference type="PROSITE" id="PS51318">
    <property type="entry name" value="TAT"/>
    <property type="match status" value="1"/>
</dbReference>
<dbReference type="NCBIfam" id="TIGR01409">
    <property type="entry name" value="TAT_signal_seq"/>
    <property type="match status" value="1"/>
</dbReference>
<dbReference type="EMBL" id="CP035108">
    <property type="protein sequence ID" value="QAR32110.1"/>
    <property type="molecule type" value="Genomic_DNA"/>
</dbReference>
<dbReference type="GO" id="GO:0009061">
    <property type="term" value="P:anaerobic respiration"/>
    <property type="evidence" value="ECO:0007669"/>
    <property type="project" value="TreeGrafter"/>
</dbReference>
<dbReference type="AlphaFoldDB" id="A0A410JV72"/>
<keyword evidence="4" id="KW-0560">Oxidoreductase</keyword>
<dbReference type="InterPro" id="IPR006963">
    <property type="entry name" value="Mopterin_OxRdtase_4Fe-4S_dom"/>
</dbReference>
<dbReference type="GO" id="GO:0009055">
    <property type="term" value="F:electron transfer activity"/>
    <property type="evidence" value="ECO:0007669"/>
    <property type="project" value="TreeGrafter"/>
</dbReference>
<dbReference type="Gene3D" id="3.90.55.10">
    <property type="entry name" value="Dimethylsulfoxide Reductase, domain 3"/>
    <property type="match status" value="1"/>
</dbReference>
<dbReference type="Gene3D" id="2.40.40.20">
    <property type="match status" value="1"/>
</dbReference>
<keyword evidence="5" id="KW-0408">Iron</keyword>
<keyword evidence="2" id="KW-0479">Metal-binding</keyword>
<dbReference type="InterPro" id="IPR006311">
    <property type="entry name" value="TAT_signal"/>
</dbReference>
<dbReference type="GO" id="GO:0030151">
    <property type="term" value="F:molybdenum ion binding"/>
    <property type="evidence" value="ECO:0007669"/>
    <property type="project" value="TreeGrafter"/>
</dbReference>
<dbReference type="Gene3D" id="3.40.50.740">
    <property type="match status" value="1"/>
</dbReference>
<protein>
    <submittedName>
        <fullName evidence="8">Twin-arginine translocation signal domain-containing protein</fullName>
    </submittedName>
</protein>
<dbReference type="GO" id="GO:0043546">
    <property type="term" value="F:molybdopterin cofactor binding"/>
    <property type="evidence" value="ECO:0007669"/>
    <property type="project" value="InterPro"/>
</dbReference>
<evidence type="ECO:0000256" key="4">
    <source>
        <dbReference type="ARBA" id="ARBA00023002"/>
    </source>
</evidence>
<dbReference type="RefSeq" id="WP_128465397.1">
    <property type="nucleotide sequence ID" value="NZ_CP035108.1"/>
</dbReference>